<evidence type="ECO:0000313" key="1">
    <source>
        <dbReference type="EMBL" id="QUC68376.1"/>
    </source>
</evidence>
<evidence type="ECO:0000313" key="2">
    <source>
        <dbReference type="Proteomes" id="UP000682782"/>
    </source>
</evidence>
<reference evidence="1" key="1">
    <citation type="submission" date="2021-01" db="EMBL/GenBank/DDBJ databases">
        <title>Complete genome sequence of Clostridiales bacterium R-7.</title>
        <authorList>
            <person name="Mahoney-Kurpe S.C."/>
            <person name="Palevich N."/>
            <person name="Koike S."/>
            <person name="Moon C.D."/>
            <person name="Attwood G.T."/>
        </authorList>
    </citation>
    <scope>NUCLEOTIDE SEQUENCE</scope>
    <source>
        <strain evidence="1">R-7</strain>
    </source>
</reference>
<gene>
    <name evidence="1" type="ORF">JYE49_06715</name>
</gene>
<dbReference type="EMBL" id="CP068393">
    <property type="protein sequence ID" value="QUC68376.1"/>
    <property type="molecule type" value="Genomic_DNA"/>
</dbReference>
<dbReference type="Proteomes" id="UP000682782">
    <property type="component" value="Chromosome"/>
</dbReference>
<sequence>MKKRLIALLLVLALLIPVGVASAATWYRVNTSSLKVRYLPDDSANVLGSYRKDYACTVSSTKDGWSYVTFSNGTEGYVLAKYITKASSYKAWVTKDDTSMRKGPDGNFSAVATLAKGTKVSVLSHGSKYDYVSAGDLGSGYIMNGLLSKKQVKASGNASTSNADSAANYTAYVFNAGYRTVNLRQSASTNSPIIAEYPTGTQVQVVYHSVEWDKVQVGGNEGWMMNRFLSTSVPAPTPVVDSAPAASSSYTAYVVSDNKKQVHVRKGNSKNYSVVFNVPYGAPVIVLSHDTKWDYIQYNGQKGYMDNSFLQLAAPGDAPAIETMDPSATPAPKQEFQPYTTTVNINDLNFHKQKGDWSSNVDGVGRLQLGDTVEVLAVSGDWAKVKYNEYTGWVHKKFLN</sequence>
<keyword evidence="2" id="KW-1185">Reference proteome</keyword>
<proteinExistence type="predicted"/>
<organism evidence="1 2">
    <name type="scientific">Aristaeella hokkaidonensis</name>
    <dbReference type="NCBI Taxonomy" id="3046382"/>
    <lineage>
        <taxon>Bacteria</taxon>
        <taxon>Bacillati</taxon>
        <taxon>Bacillota</taxon>
        <taxon>Clostridia</taxon>
        <taxon>Eubacteriales</taxon>
        <taxon>Aristaeellaceae</taxon>
        <taxon>Aristaeella</taxon>
    </lineage>
</organism>
<protein>
    <submittedName>
        <fullName evidence="1">SH3 domain-containing protein</fullName>
    </submittedName>
</protein>
<accession>A0AC61MZ13</accession>
<name>A0AC61MZ13_9FIRM</name>